<dbReference type="InterPro" id="IPR043502">
    <property type="entry name" value="DNA/RNA_pol_sf"/>
</dbReference>
<name>A0A0J7KP76_LASNI</name>
<dbReference type="Gene3D" id="3.30.420.10">
    <property type="entry name" value="Ribonuclease H-like superfamily/Ribonuclease H"/>
    <property type="match status" value="1"/>
</dbReference>
<gene>
    <name evidence="3" type="ORF">RF55_7885</name>
</gene>
<dbReference type="PANTHER" id="PTHR11439:SF483">
    <property type="entry name" value="PEPTIDE SYNTHASE GLIP-LIKE, PUTATIVE (AFU_ORTHOLOGUE AFUA_3G12920)-RELATED"/>
    <property type="match status" value="1"/>
</dbReference>
<evidence type="ECO:0000313" key="3">
    <source>
        <dbReference type="EMBL" id="KMQ92168.1"/>
    </source>
</evidence>
<dbReference type="AlphaFoldDB" id="A0A0J7KP76"/>
<feature type="domain" description="Integrase catalytic" evidence="2">
    <location>
        <begin position="1"/>
        <end position="82"/>
    </location>
</feature>
<feature type="region of interest" description="Disordered" evidence="1">
    <location>
        <begin position="105"/>
        <end position="126"/>
    </location>
</feature>
<dbReference type="CDD" id="cd09272">
    <property type="entry name" value="RNase_HI_RT_Ty1"/>
    <property type="match status" value="1"/>
</dbReference>
<dbReference type="InterPro" id="IPR012337">
    <property type="entry name" value="RNaseH-like_sf"/>
</dbReference>
<accession>A0A0J7KP76</accession>
<dbReference type="InterPro" id="IPR013103">
    <property type="entry name" value="RVT_2"/>
</dbReference>
<sequence>MQKILNQNGIKHRSVPYNPEQNGAIERENRTIVEAAQSMLYAKGMSLRLWAEAVHTAVYVLNCTENSSVSGKSPHELWFGRATATIEVEKRNGVIAVRQLEIPEDEEELEQNQRTDEQQEVIPKEKEIDETCPDNRERRELEEEDQPLGIQIQAGSESNIGRYKARLVVKGFSQRPCIDYGETFSPMVKFDSIRAILAVTAAAGMKLVQFDVKTAFLSGDLSEDVYMTQPEGFEDGTDHVCKLQKALYGLKQSARCWNKKFTHCLKKFNLEASEADPCVFTARSDGEKLILAIYINDCLVASTCERKINELLEYLATEVEITITPLNLFLDMEIKYSPDGSIFVSQARYAKKVVEHFRLEDAHAVAIPADQHQDLSLQNSESEETAVNVPYKEAVGSLLYLATITKPDIAYAVNAVSQHAESPTKQHWNATPEKGLFLVAFSDADFAGDKQTRKSTSGYIIKLGNAPIMWDSQKQRSVALSTTESEYVAASQTTKELIWISRLLRDLIDIKIKTPIMYIDNQSAIRLVKNPELHKRSKHIDVKYHFVRQHYEEGMFEPYYIHTDEQIADICTKPLSKVRFEKLRNKLGITKEEK</sequence>
<dbReference type="GO" id="GO:0015074">
    <property type="term" value="P:DNA integration"/>
    <property type="evidence" value="ECO:0007669"/>
    <property type="project" value="InterPro"/>
</dbReference>
<dbReference type="InterPro" id="IPR036397">
    <property type="entry name" value="RNaseH_sf"/>
</dbReference>
<feature type="region of interest" description="Disordered" evidence="1">
    <location>
        <begin position="1"/>
        <end position="21"/>
    </location>
</feature>
<dbReference type="Proteomes" id="UP000036403">
    <property type="component" value="Unassembled WGS sequence"/>
</dbReference>
<reference evidence="3 4" key="1">
    <citation type="submission" date="2015-04" db="EMBL/GenBank/DDBJ databases">
        <title>Lasius niger genome sequencing.</title>
        <authorList>
            <person name="Konorov E.A."/>
            <person name="Nikitin M.A."/>
            <person name="Kirill M.V."/>
            <person name="Chang P."/>
        </authorList>
    </citation>
    <scope>NUCLEOTIDE SEQUENCE [LARGE SCALE GENOMIC DNA]</scope>
    <source>
        <tissue evidence="3">Whole</tissue>
    </source>
</reference>
<dbReference type="InterPro" id="IPR001584">
    <property type="entry name" value="Integrase_cat-core"/>
</dbReference>
<dbReference type="OrthoDB" id="8188638at2759"/>
<proteinExistence type="predicted"/>
<dbReference type="PaxDb" id="67767-A0A0J7KP76"/>
<dbReference type="STRING" id="67767.A0A0J7KP76"/>
<dbReference type="EMBL" id="LBMM01004697">
    <property type="protein sequence ID" value="KMQ92168.1"/>
    <property type="molecule type" value="Genomic_DNA"/>
</dbReference>
<dbReference type="Pfam" id="PF07727">
    <property type="entry name" value="RVT_2"/>
    <property type="match status" value="1"/>
</dbReference>
<organism evidence="3 4">
    <name type="scientific">Lasius niger</name>
    <name type="common">Black garden ant</name>
    <dbReference type="NCBI Taxonomy" id="67767"/>
    <lineage>
        <taxon>Eukaryota</taxon>
        <taxon>Metazoa</taxon>
        <taxon>Ecdysozoa</taxon>
        <taxon>Arthropoda</taxon>
        <taxon>Hexapoda</taxon>
        <taxon>Insecta</taxon>
        <taxon>Pterygota</taxon>
        <taxon>Neoptera</taxon>
        <taxon>Endopterygota</taxon>
        <taxon>Hymenoptera</taxon>
        <taxon>Apocrita</taxon>
        <taxon>Aculeata</taxon>
        <taxon>Formicoidea</taxon>
        <taxon>Formicidae</taxon>
        <taxon>Formicinae</taxon>
        <taxon>Lasius</taxon>
        <taxon>Lasius</taxon>
    </lineage>
</organism>
<dbReference type="PANTHER" id="PTHR11439">
    <property type="entry name" value="GAG-POL-RELATED RETROTRANSPOSON"/>
    <property type="match status" value="1"/>
</dbReference>
<dbReference type="SUPFAM" id="SSF53098">
    <property type="entry name" value="Ribonuclease H-like"/>
    <property type="match status" value="1"/>
</dbReference>
<keyword evidence="4" id="KW-1185">Reference proteome</keyword>
<dbReference type="GO" id="GO:0071897">
    <property type="term" value="P:DNA biosynthetic process"/>
    <property type="evidence" value="ECO:0007669"/>
    <property type="project" value="UniProtKB-ARBA"/>
</dbReference>
<evidence type="ECO:0000256" key="1">
    <source>
        <dbReference type="SAM" id="MobiDB-lite"/>
    </source>
</evidence>
<feature type="compositionally biased region" description="Basic and acidic residues" evidence="1">
    <location>
        <begin position="111"/>
        <end position="126"/>
    </location>
</feature>
<dbReference type="SUPFAM" id="SSF56672">
    <property type="entry name" value="DNA/RNA polymerases"/>
    <property type="match status" value="1"/>
</dbReference>
<evidence type="ECO:0000313" key="4">
    <source>
        <dbReference type="Proteomes" id="UP000036403"/>
    </source>
</evidence>
<protein>
    <submittedName>
        <fullName evidence="3">Retrovirus-related pol polyprotein from transposon tnt 1-94</fullName>
    </submittedName>
</protein>
<dbReference type="PROSITE" id="PS50994">
    <property type="entry name" value="INTEGRASE"/>
    <property type="match status" value="1"/>
</dbReference>
<evidence type="ECO:0000259" key="2">
    <source>
        <dbReference type="PROSITE" id="PS50994"/>
    </source>
</evidence>
<dbReference type="GO" id="GO:0003676">
    <property type="term" value="F:nucleic acid binding"/>
    <property type="evidence" value="ECO:0007669"/>
    <property type="project" value="InterPro"/>
</dbReference>
<dbReference type="GO" id="GO:0042575">
    <property type="term" value="C:DNA polymerase complex"/>
    <property type="evidence" value="ECO:0007669"/>
    <property type="project" value="UniProtKB-ARBA"/>
</dbReference>
<comment type="caution">
    <text evidence="3">The sequence shown here is derived from an EMBL/GenBank/DDBJ whole genome shotgun (WGS) entry which is preliminary data.</text>
</comment>